<feature type="domain" description="C3H1-type" evidence="7">
    <location>
        <begin position="80"/>
        <end position="108"/>
    </location>
</feature>
<gene>
    <name evidence="8" type="ORF">BIW11_07193</name>
</gene>
<feature type="domain" description="C3H1-type" evidence="7">
    <location>
        <begin position="42"/>
        <end position="70"/>
    </location>
</feature>
<evidence type="ECO:0000313" key="8">
    <source>
        <dbReference type="EMBL" id="OQR77299.1"/>
    </source>
</evidence>
<keyword evidence="9" id="KW-1185">Reference proteome</keyword>
<protein>
    <submittedName>
        <fullName evidence="8">mRNA decay factor CTH2-like</fullName>
    </submittedName>
</protein>
<dbReference type="Proteomes" id="UP000192247">
    <property type="component" value="Unassembled WGS sequence"/>
</dbReference>
<organism evidence="8 9">
    <name type="scientific">Tropilaelaps mercedesae</name>
    <dbReference type="NCBI Taxonomy" id="418985"/>
    <lineage>
        <taxon>Eukaryota</taxon>
        <taxon>Metazoa</taxon>
        <taxon>Ecdysozoa</taxon>
        <taxon>Arthropoda</taxon>
        <taxon>Chelicerata</taxon>
        <taxon>Arachnida</taxon>
        <taxon>Acari</taxon>
        <taxon>Parasitiformes</taxon>
        <taxon>Mesostigmata</taxon>
        <taxon>Gamasina</taxon>
        <taxon>Dermanyssoidea</taxon>
        <taxon>Laelapidae</taxon>
        <taxon>Tropilaelaps</taxon>
    </lineage>
</organism>
<dbReference type="PROSITE" id="PS50103">
    <property type="entry name" value="ZF_C3H1"/>
    <property type="match status" value="2"/>
</dbReference>
<evidence type="ECO:0000256" key="1">
    <source>
        <dbReference type="ARBA" id="ARBA00022723"/>
    </source>
</evidence>
<dbReference type="STRING" id="418985.A0A1V9XUZ3"/>
<dbReference type="InterPro" id="IPR000571">
    <property type="entry name" value="Znf_CCCH"/>
</dbReference>
<evidence type="ECO:0000256" key="2">
    <source>
        <dbReference type="ARBA" id="ARBA00022737"/>
    </source>
</evidence>
<dbReference type="Gene3D" id="4.10.1000.10">
    <property type="entry name" value="Zinc finger, CCCH-type"/>
    <property type="match status" value="1"/>
</dbReference>
<evidence type="ECO:0000256" key="6">
    <source>
        <dbReference type="SAM" id="MobiDB-lite"/>
    </source>
</evidence>
<dbReference type="GO" id="GO:0010468">
    <property type="term" value="P:regulation of gene expression"/>
    <property type="evidence" value="ECO:0007669"/>
    <property type="project" value="UniProtKB-ARBA"/>
</dbReference>
<dbReference type="Pfam" id="PF00642">
    <property type="entry name" value="zf-CCCH"/>
    <property type="match status" value="2"/>
</dbReference>
<evidence type="ECO:0000259" key="7">
    <source>
        <dbReference type="PROSITE" id="PS50103"/>
    </source>
</evidence>
<dbReference type="GO" id="GO:0051252">
    <property type="term" value="P:regulation of RNA metabolic process"/>
    <property type="evidence" value="ECO:0007669"/>
    <property type="project" value="UniProtKB-ARBA"/>
</dbReference>
<dbReference type="GO" id="GO:0003729">
    <property type="term" value="F:mRNA binding"/>
    <property type="evidence" value="ECO:0007669"/>
    <property type="project" value="InterPro"/>
</dbReference>
<keyword evidence="1 5" id="KW-0479">Metal-binding</keyword>
<name>A0A1V9XUZ3_9ACAR</name>
<feature type="zinc finger region" description="C3H1-type" evidence="5">
    <location>
        <begin position="42"/>
        <end position="70"/>
    </location>
</feature>
<dbReference type="InterPro" id="IPR036855">
    <property type="entry name" value="Znf_CCCH_sf"/>
</dbReference>
<dbReference type="AlphaFoldDB" id="A0A1V9XUZ3"/>
<dbReference type="GO" id="GO:0008270">
    <property type="term" value="F:zinc ion binding"/>
    <property type="evidence" value="ECO:0007669"/>
    <property type="project" value="UniProtKB-KW"/>
</dbReference>
<dbReference type="Gene3D" id="6.10.250.3220">
    <property type="match status" value="1"/>
</dbReference>
<dbReference type="OrthoDB" id="410307at2759"/>
<evidence type="ECO:0000313" key="9">
    <source>
        <dbReference type="Proteomes" id="UP000192247"/>
    </source>
</evidence>
<dbReference type="InterPro" id="IPR045877">
    <property type="entry name" value="ZFP36-like"/>
</dbReference>
<dbReference type="SMART" id="SM00356">
    <property type="entry name" value="ZnF_C3H1"/>
    <property type="match status" value="2"/>
</dbReference>
<dbReference type="InParanoid" id="A0A1V9XUZ3"/>
<keyword evidence="4 5" id="KW-0862">Zinc</keyword>
<dbReference type="EMBL" id="MNPL01003723">
    <property type="protein sequence ID" value="OQR77299.1"/>
    <property type="molecule type" value="Genomic_DNA"/>
</dbReference>
<feature type="zinc finger region" description="C3H1-type" evidence="5">
    <location>
        <begin position="80"/>
        <end position="108"/>
    </location>
</feature>
<dbReference type="PANTHER" id="PTHR12547">
    <property type="entry name" value="CCCH ZINC FINGER/TIS11-RELATED"/>
    <property type="match status" value="1"/>
</dbReference>
<accession>A0A1V9XUZ3</accession>
<dbReference type="SUPFAM" id="SSF90229">
    <property type="entry name" value="CCCH zinc finger"/>
    <property type="match status" value="2"/>
</dbReference>
<dbReference type="FunFam" id="4.10.1000.10:FF:000003">
    <property type="entry name" value="Zinc finger CCCH domain-containing protein"/>
    <property type="match status" value="1"/>
</dbReference>
<proteinExistence type="predicted"/>
<feature type="region of interest" description="Disordered" evidence="6">
    <location>
        <begin position="1"/>
        <end position="22"/>
    </location>
</feature>
<sequence length="329" mass="35715">MFSNTSSRALGSAPTKAHRPRSVIPQKLLRGRTRPNLPLSSKYKTELCHYLAEQGRCPFGDQCTYAHSKTELRYIERHPKHKTLPCRDFSTVGFCPFGERCSFIHYKRDPDDILKTTYSPHDHSHQQQARGASFYSTQSWGSSSVTLTVSPTPDLDEIPDPEHGRLAGAARLPSPWNDMGLHCGNAVSFSYGAATTQDLLRVPGSLTQSHCGLSNGLMPSSPHSCSSSGYSGTPSLSPSGSRTCASIGTLSRASSTSDLSDIGTAAWPAAQLQFGFDSGASGYPQTSLSATGEDFDLLETSHYVPSRGQRLPIFKDISAKYDETNFNLV</sequence>
<dbReference type="PANTHER" id="PTHR12547:SF18">
    <property type="entry name" value="PROTEIN TIS11"/>
    <property type="match status" value="1"/>
</dbReference>
<evidence type="ECO:0000256" key="5">
    <source>
        <dbReference type="PROSITE-ProRule" id="PRU00723"/>
    </source>
</evidence>
<evidence type="ECO:0000256" key="3">
    <source>
        <dbReference type="ARBA" id="ARBA00022771"/>
    </source>
</evidence>
<comment type="caution">
    <text evidence="8">The sequence shown here is derived from an EMBL/GenBank/DDBJ whole genome shotgun (WGS) entry which is preliminary data.</text>
</comment>
<keyword evidence="2" id="KW-0677">Repeat</keyword>
<evidence type="ECO:0000256" key="4">
    <source>
        <dbReference type="ARBA" id="ARBA00022833"/>
    </source>
</evidence>
<reference evidence="8 9" key="1">
    <citation type="journal article" date="2017" name="Gigascience">
        <title>Draft genome of the honey bee ectoparasitic mite, Tropilaelaps mercedesae, is shaped by the parasitic life history.</title>
        <authorList>
            <person name="Dong X."/>
            <person name="Armstrong S.D."/>
            <person name="Xia D."/>
            <person name="Makepeace B.L."/>
            <person name="Darby A.C."/>
            <person name="Kadowaki T."/>
        </authorList>
    </citation>
    <scope>NUCLEOTIDE SEQUENCE [LARGE SCALE GENOMIC DNA]</scope>
    <source>
        <strain evidence="8">Wuxi-XJTLU</strain>
    </source>
</reference>
<keyword evidence="3 5" id="KW-0863">Zinc-finger</keyword>